<organism evidence="1 2">
    <name type="scientific">Datura stramonium</name>
    <name type="common">Jimsonweed</name>
    <name type="synonym">Common thornapple</name>
    <dbReference type="NCBI Taxonomy" id="4076"/>
    <lineage>
        <taxon>Eukaryota</taxon>
        <taxon>Viridiplantae</taxon>
        <taxon>Streptophyta</taxon>
        <taxon>Embryophyta</taxon>
        <taxon>Tracheophyta</taxon>
        <taxon>Spermatophyta</taxon>
        <taxon>Magnoliopsida</taxon>
        <taxon>eudicotyledons</taxon>
        <taxon>Gunneridae</taxon>
        <taxon>Pentapetalae</taxon>
        <taxon>asterids</taxon>
        <taxon>lamiids</taxon>
        <taxon>Solanales</taxon>
        <taxon>Solanaceae</taxon>
        <taxon>Solanoideae</taxon>
        <taxon>Datureae</taxon>
        <taxon>Datura</taxon>
    </lineage>
</organism>
<gene>
    <name evidence="1" type="ORF">HAX54_020109</name>
</gene>
<sequence>MSTMYMYELIGNLQIYELKKIDKVVEKPKKERSLGLKVDSKSDDEEITIFVQRFKKFFRKEHLEKKESHNKGKSSEKGQFQ</sequence>
<feature type="non-terminal residue" evidence="1">
    <location>
        <position position="81"/>
    </location>
</feature>
<reference evidence="1 2" key="1">
    <citation type="journal article" date="2021" name="BMC Genomics">
        <title>Datura genome reveals duplications of psychoactive alkaloid biosynthetic genes and high mutation rate following tissue culture.</title>
        <authorList>
            <person name="Rajewski A."/>
            <person name="Carter-House D."/>
            <person name="Stajich J."/>
            <person name="Litt A."/>
        </authorList>
    </citation>
    <scope>NUCLEOTIDE SEQUENCE [LARGE SCALE GENOMIC DNA]</scope>
    <source>
        <strain evidence="1">AR-01</strain>
    </source>
</reference>
<accession>A0ABS8URM9</accession>
<proteinExistence type="predicted"/>
<dbReference type="EMBL" id="JACEIK010002431">
    <property type="protein sequence ID" value="MCD9561135.1"/>
    <property type="molecule type" value="Genomic_DNA"/>
</dbReference>
<dbReference type="Proteomes" id="UP000823775">
    <property type="component" value="Unassembled WGS sequence"/>
</dbReference>
<keyword evidence="2" id="KW-1185">Reference proteome</keyword>
<comment type="caution">
    <text evidence="1">The sequence shown here is derived from an EMBL/GenBank/DDBJ whole genome shotgun (WGS) entry which is preliminary data.</text>
</comment>
<evidence type="ECO:0000313" key="2">
    <source>
        <dbReference type="Proteomes" id="UP000823775"/>
    </source>
</evidence>
<name>A0ABS8URM9_DATST</name>
<evidence type="ECO:0000313" key="1">
    <source>
        <dbReference type="EMBL" id="MCD9561135.1"/>
    </source>
</evidence>
<protein>
    <submittedName>
        <fullName evidence="1">Uncharacterized protein</fullName>
    </submittedName>
</protein>